<dbReference type="AlphaFoldDB" id="A0A504JLU9"/>
<name>A0A504JLU9_9FLAO</name>
<feature type="modified residue" description="4-aspartylphosphate" evidence="1">
    <location>
        <position position="55"/>
    </location>
</feature>
<dbReference type="InterPro" id="IPR046947">
    <property type="entry name" value="LytR-like"/>
</dbReference>
<dbReference type="Pfam" id="PF00072">
    <property type="entry name" value="Response_reg"/>
    <property type="match status" value="1"/>
</dbReference>
<dbReference type="Gene3D" id="3.40.50.2300">
    <property type="match status" value="1"/>
</dbReference>
<dbReference type="PROSITE" id="PS50110">
    <property type="entry name" value="RESPONSE_REGULATORY"/>
    <property type="match status" value="1"/>
</dbReference>
<dbReference type="SMART" id="SM00850">
    <property type="entry name" value="LytTR"/>
    <property type="match status" value="1"/>
</dbReference>
<dbReference type="GO" id="GO:0003677">
    <property type="term" value="F:DNA binding"/>
    <property type="evidence" value="ECO:0007669"/>
    <property type="project" value="InterPro"/>
</dbReference>
<dbReference type="PANTHER" id="PTHR37299:SF1">
    <property type="entry name" value="STAGE 0 SPORULATION PROTEIN A HOMOLOG"/>
    <property type="match status" value="1"/>
</dbReference>
<evidence type="ECO:0000256" key="1">
    <source>
        <dbReference type="PROSITE-ProRule" id="PRU00169"/>
    </source>
</evidence>
<feature type="domain" description="HTH LytTR-type" evidence="3">
    <location>
        <begin position="136"/>
        <end position="203"/>
    </location>
</feature>
<dbReference type="SUPFAM" id="SSF52172">
    <property type="entry name" value="CheY-like"/>
    <property type="match status" value="1"/>
</dbReference>
<dbReference type="SMART" id="SM00448">
    <property type="entry name" value="REC"/>
    <property type="match status" value="1"/>
</dbReference>
<sequence>MKTRCLLVDDEPLAIRLLENHISKIESFEIVATCNNAIQALEVLQKQTIDLMFLDIKMPNITGLAFLKTLKHPPKTIITTAYRDYAIEGYDLDILDYLLKPITFERFFRAVERFSREDNIKIIENKSIPEEKEQSILVKSGNKYHKVPIYNIVYIESLKDYIKIHTANKQILTKYKISDIEKELDQELFLRIHRSYIINLSKITAYTHNDIELDTIEIPIGVSYKEKVYDYLDMNR</sequence>
<dbReference type="OrthoDB" id="2168082at2"/>
<feature type="domain" description="Response regulatory" evidence="2">
    <location>
        <begin position="4"/>
        <end position="115"/>
    </location>
</feature>
<evidence type="ECO:0000259" key="3">
    <source>
        <dbReference type="PROSITE" id="PS50930"/>
    </source>
</evidence>
<dbReference type="InterPro" id="IPR011006">
    <property type="entry name" value="CheY-like_superfamily"/>
</dbReference>
<accession>A0A504JLU9</accession>
<evidence type="ECO:0000313" key="4">
    <source>
        <dbReference type="EMBL" id="TPN87601.1"/>
    </source>
</evidence>
<keyword evidence="5" id="KW-1185">Reference proteome</keyword>
<dbReference type="PANTHER" id="PTHR37299">
    <property type="entry name" value="TRANSCRIPTIONAL REGULATOR-RELATED"/>
    <property type="match status" value="1"/>
</dbReference>
<organism evidence="4 5">
    <name type="scientific">Aquimarina algicola</name>
    <dbReference type="NCBI Taxonomy" id="2589995"/>
    <lineage>
        <taxon>Bacteria</taxon>
        <taxon>Pseudomonadati</taxon>
        <taxon>Bacteroidota</taxon>
        <taxon>Flavobacteriia</taxon>
        <taxon>Flavobacteriales</taxon>
        <taxon>Flavobacteriaceae</taxon>
        <taxon>Aquimarina</taxon>
    </lineage>
</organism>
<comment type="caution">
    <text evidence="4">The sequence shown here is derived from an EMBL/GenBank/DDBJ whole genome shotgun (WGS) entry which is preliminary data.</text>
</comment>
<dbReference type="GO" id="GO:0000156">
    <property type="term" value="F:phosphorelay response regulator activity"/>
    <property type="evidence" value="ECO:0007669"/>
    <property type="project" value="InterPro"/>
</dbReference>
<dbReference type="RefSeq" id="WP_140592242.1">
    <property type="nucleotide sequence ID" value="NZ_VFWZ01000002.1"/>
</dbReference>
<protein>
    <submittedName>
        <fullName evidence="4">Response regulator transcription factor</fullName>
    </submittedName>
</protein>
<evidence type="ECO:0000313" key="5">
    <source>
        <dbReference type="Proteomes" id="UP000315540"/>
    </source>
</evidence>
<evidence type="ECO:0000259" key="2">
    <source>
        <dbReference type="PROSITE" id="PS50110"/>
    </source>
</evidence>
<dbReference type="PROSITE" id="PS50930">
    <property type="entry name" value="HTH_LYTTR"/>
    <property type="match status" value="1"/>
</dbReference>
<reference evidence="4 5" key="1">
    <citation type="submission" date="2019-06" db="EMBL/GenBank/DDBJ databases">
        <authorList>
            <person name="Meng X."/>
        </authorList>
    </citation>
    <scope>NUCLEOTIDE SEQUENCE [LARGE SCALE GENOMIC DNA]</scope>
    <source>
        <strain evidence="4 5">M625</strain>
    </source>
</reference>
<dbReference type="InterPro" id="IPR007492">
    <property type="entry name" value="LytTR_DNA-bd_dom"/>
</dbReference>
<dbReference type="Pfam" id="PF04397">
    <property type="entry name" value="LytTR"/>
    <property type="match status" value="1"/>
</dbReference>
<keyword evidence="1" id="KW-0597">Phosphoprotein</keyword>
<dbReference type="EMBL" id="VFWZ01000002">
    <property type="protein sequence ID" value="TPN87601.1"/>
    <property type="molecule type" value="Genomic_DNA"/>
</dbReference>
<dbReference type="Gene3D" id="2.40.50.1020">
    <property type="entry name" value="LytTr DNA-binding domain"/>
    <property type="match status" value="1"/>
</dbReference>
<gene>
    <name evidence="4" type="ORF">FHK87_08450</name>
</gene>
<dbReference type="InterPro" id="IPR001789">
    <property type="entry name" value="Sig_transdc_resp-reg_receiver"/>
</dbReference>
<dbReference type="Proteomes" id="UP000315540">
    <property type="component" value="Unassembled WGS sequence"/>
</dbReference>
<proteinExistence type="predicted"/>